<feature type="domain" description="GLUG" evidence="2">
    <location>
        <begin position="264"/>
        <end position="289"/>
    </location>
</feature>
<dbReference type="EMBL" id="AOHZ01000010">
    <property type="protein sequence ID" value="ELY61783.1"/>
    <property type="molecule type" value="Genomic_DNA"/>
</dbReference>
<comment type="caution">
    <text evidence="3">The sequence shown here is derived from an EMBL/GenBank/DDBJ whole genome shotgun (WGS) entry which is preliminary data.</text>
</comment>
<protein>
    <recommendedName>
        <fullName evidence="2">GLUG domain-containing protein</fullName>
    </recommendedName>
</protein>
<dbReference type="STRING" id="1227499.C493_01754"/>
<keyword evidence="4" id="KW-1185">Reference proteome</keyword>
<proteinExistence type="predicted"/>
<feature type="compositionally biased region" description="Acidic residues" evidence="1">
    <location>
        <begin position="492"/>
        <end position="534"/>
    </location>
</feature>
<evidence type="ECO:0000256" key="1">
    <source>
        <dbReference type="SAM" id="MobiDB-lite"/>
    </source>
</evidence>
<dbReference type="Pfam" id="PF07581">
    <property type="entry name" value="Glug"/>
    <property type="match status" value="2"/>
</dbReference>
<dbReference type="Gene3D" id="2.160.20.110">
    <property type="match status" value="2"/>
</dbReference>
<feature type="domain" description="GLUG" evidence="2">
    <location>
        <begin position="319"/>
        <end position="341"/>
    </location>
</feature>
<evidence type="ECO:0000259" key="2">
    <source>
        <dbReference type="Pfam" id="PF07581"/>
    </source>
</evidence>
<feature type="region of interest" description="Disordered" evidence="1">
    <location>
        <begin position="492"/>
        <end position="545"/>
    </location>
</feature>
<dbReference type="eggNOG" id="arCOG10954">
    <property type="taxonomic scope" value="Archaea"/>
</dbReference>
<gene>
    <name evidence="3" type="ORF">C493_01754</name>
</gene>
<dbReference type="Proteomes" id="UP000011602">
    <property type="component" value="Unassembled WGS sequence"/>
</dbReference>
<evidence type="ECO:0000313" key="4">
    <source>
        <dbReference type="Proteomes" id="UP000011602"/>
    </source>
</evidence>
<dbReference type="AlphaFoldDB" id="L9XM89"/>
<accession>L9XM89</accession>
<organism evidence="3 4">
    <name type="scientific">Natronolimnohabitans innermongolicus JCM 12255</name>
    <dbReference type="NCBI Taxonomy" id="1227499"/>
    <lineage>
        <taxon>Archaea</taxon>
        <taxon>Methanobacteriati</taxon>
        <taxon>Methanobacteriota</taxon>
        <taxon>Stenosarchaea group</taxon>
        <taxon>Halobacteria</taxon>
        <taxon>Halobacteriales</taxon>
        <taxon>Natrialbaceae</taxon>
        <taxon>Natronolimnohabitans</taxon>
    </lineage>
</organism>
<sequence length="568" mass="58901">MGAADEDGENPFDGGDGSRLFPYEISTAKQLLSVGGERGAYYRLVDDIDISAVDNVHPIGDDRDRFRGNFDGNGHTIRGLTIDRPTESEIGLFWDCQGVDIWDLNLVDVDITGDDKVGGLVGDFTAGTISNVSVSGTISGSDQIGGIVGNAGVGSVIEDTTANVTITADRHVGGIVGWNSDGPVRRAHADVDLTATTGDAGGLVGRHTPWRGDRSETVISDSSATGEVLSSSVVGGLVGKTDSEGAVIDSIADVRVNTLDGEINSRVGGLIGQHIGTEVRRSVATGEVTGGRNAGGLVGINRGTIVESYATGETTGQDYVGGLVGTNRDTIVDCYATGAVTGRDDSVSTDVGGLVGRNINESGSSVYTGTVERSYAISTLEWEDDESVGGLVGKNAIIDDEQFETGVVVTSYWGVAETGLTTSPTVSDDHGLETAAITGSDAAESLEAFDFGEVWTTTDIYPALAWQDRPADAFADVTTSDDPFEATYPIEEFEKEMEPEESLEDENTTTGEADSDGSADEGNESDELGTDDSSSDGVPGPGLVGAVVSLGATGYLLARRAVPDEYDA</sequence>
<name>L9XM89_9EURY</name>
<reference evidence="3 4" key="1">
    <citation type="journal article" date="2014" name="PLoS Genet.">
        <title>Phylogenetically driven sequencing of extremely halophilic archaea reveals strategies for static and dynamic osmo-response.</title>
        <authorList>
            <person name="Becker E.A."/>
            <person name="Seitzer P.M."/>
            <person name="Tritt A."/>
            <person name="Larsen D."/>
            <person name="Krusor M."/>
            <person name="Yao A.I."/>
            <person name="Wu D."/>
            <person name="Madern D."/>
            <person name="Eisen J.A."/>
            <person name="Darling A.E."/>
            <person name="Facciotti M.T."/>
        </authorList>
    </citation>
    <scope>NUCLEOTIDE SEQUENCE [LARGE SCALE GENOMIC DNA]</scope>
    <source>
        <strain evidence="3 4">JCM 12255</strain>
    </source>
</reference>
<evidence type="ECO:0000313" key="3">
    <source>
        <dbReference type="EMBL" id="ELY61783.1"/>
    </source>
</evidence>
<dbReference type="InterPro" id="IPR011493">
    <property type="entry name" value="GLUG"/>
</dbReference>